<evidence type="ECO:0000256" key="1">
    <source>
        <dbReference type="SAM" id="MobiDB-lite"/>
    </source>
</evidence>
<gene>
    <name evidence="2" type="ORF">ANCCAN_11717</name>
</gene>
<evidence type="ECO:0000313" key="2">
    <source>
        <dbReference type="EMBL" id="RCN42314.1"/>
    </source>
</evidence>
<accession>A0A368GD35</accession>
<dbReference type="EMBL" id="JOJR01000200">
    <property type="protein sequence ID" value="RCN42314.1"/>
    <property type="molecule type" value="Genomic_DNA"/>
</dbReference>
<keyword evidence="3" id="KW-1185">Reference proteome</keyword>
<feature type="region of interest" description="Disordered" evidence="1">
    <location>
        <begin position="83"/>
        <end position="134"/>
    </location>
</feature>
<name>A0A368GD35_ANCCA</name>
<organism evidence="2 3">
    <name type="scientific">Ancylostoma caninum</name>
    <name type="common">Dog hookworm</name>
    <dbReference type="NCBI Taxonomy" id="29170"/>
    <lineage>
        <taxon>Eukaryota</taxon>
        <taxon>Metazoa</taxon>
        <taxon>Ecdysozoa</taxon>
        <taxon>Nematoda</taxon>
        <taxon>Chromadorea</taxon>
        <taxon>Rhabditida</taxon>
        <taxon>Rhabditina</taxon>
        <taxon>Rhabditomorpha</taxon>
        <taxon>Strongyloidea</taxon>
        <taxon>Ancylostomatidae</taxon>
        <taxon>Ancylostomatinae</taxon>
        <taxon>Ancylostoma</taxon>
    </lineage>
</organism>
<proteinExistence type="predicted"/>
<dbReference type="AlphaFoldDB" id="A0A368GD35"/>
<feature type="compositionally biased region" description="Basic and acidic residues" evidence="1">
    <location>
        <begin position="88"/>
        <end position="97"/>
    </location>
</feature>
<comment type="caution">
    <text evidence="2">The sequence shown here is derived from an EMBL/GenBank/DDBJ whole genome shotgun (WGS) entry which is preliminary data.</text>
</comment>
<protein>
    <submittedName>
        <fullName evidence="2">Uncharacterized protein</fullName>
    </submittedName>
</protein>
<evidence type="ECO:0000313" key="3">
    <source>
        <dbReference type="Proteomes" id="UP000252519"/>
    </source>
</evidence>
<reference evidence="2 3" key="1">
    <citation type="submission" date="2014-10" db="EMBL/GenBank/DDBJ databases">
        <title>Draft genome of the hookworm Ancylostoma caninum.</title>
        <authorList>
            <person name="Mitreva M."/>
        </authorList>
    </citation>
    <scope>NUCLEOTIDE SEQUENCE [LARGE SCALE GENOMIC DNA]</scope>
    <source>
        <strain evidence="2 3">Baltimore</strain>
    </source>
</reference>
<dbReference type="Proteomes" id="UP000252519">
    <property type="component" value="Unassembled WGS sequence"/>
</dbReference>
<sequence length="134" mass="14832">MQQCTMAIAELNSVLLRLTSRRNAVALREALAGLNVLTLNAWAAAGQQQTFVMDNNANIVLPLSTDLQTRGRPRNIAPIRITKRKSRRFEDHDKENIDPSSTPAKILKVASSASVRDENEDNTIGRINKNPLLS</sequence>